<accession>E5ALX3</accession>
<sequence length="44" mass="4494">MEIDMKSKVMKVMMAVALTVSAVTGIAVATSQSSYACGAGRPCV</sequence>
<feature type="chain" id="PRO_5003195251" evidence="1">
    <location>
        <begin position="30"/>
        <end position="44"/>
    </location>
</feature>
<proteinExistence type="predicted"/>
<evidence type="ECO:0000256" key="1">
    <source>
        <dbReference type="SAM" id="SignalP"/>
    </source>
</evidence>
<evidence type="ECO:0000313" key="3">
    <source>
        <dbReference type="Proteomes" id="UP000007437"/>
    </source>
</evidence>
<dbReference type="EMBL" id="FR687359">
    <property type="protein sequence ID" value="CBW76144.1"/>
    <property type="molecule type" value="Genomic_DNA"/>
</dbReference>
<dbReference type="HOGENOM" id="CLU_3213605_0_0_4"/>
<dbReference type="AlphaFoldDB" id="E5ALX3"/>
<gene>
    <name evidence="2" type="ordered locus">RBRH_02162</name>
</gene>
<dbReference type="Proteomes" id="UP000007437">
    <property type="component" value="Chromosome"/>
</dbReference>
<protein>
    <submittedName>
        <fullName evidence="2">Uncharacterized protein</fullName>
    </submittedName>
</protein>
<keyword evidence="1" id="KW-0732">Signal</keyword>
<dbReference type="KEGG" id="brh:RBRH_02162"/>
<organism evidence="2 3">
    <name type="scientific">Mycetohabitans rhizoxinica (strain DSM 19002 / CIP 109453 / HKI 454)</name>
    <name type="common">Paraburkholderia rhizoxinica</name>
    <dbReference type="NCBI Taxonomy" id="882378"/>
    <lineage>
        <taxon>Bacteria</taxon>
        <taxon>Pseudomonadati</taxon>
        <taxon>Pseudomonadota</taxon>
        <taxon>Betaproteobacteria</taxon>
        <taxon>Burkholderiales</taxon>
        <taxon>Burkholderiaceae</taxon>
        <taxon>Mycetohabitans</taxon>
    </lineage>
</organism>
<feature type="signal peptide" evidence="1">
    <location>
        <begin position="1"/>
        <end position="29"/>
    </location>
</feature>
<reference evidence="2 3" key="1">
    <citation type="journal article" date="2011" name="J. Bacteriol.">
        <title>Complete genome sequence of Burkholderia rhizoxinica, an endosymbiont of Rhizopus microsporus.</title>
        <authorList>
            <person name="Lackner G."/>
            <person name="Moebius N."/>
            <person name="Partida-Martinez L."/>
            <person name="Hertweck C."/>
        </authorList>
    </citation>
    <scope>NUCLEOTIDE SEQUENCE [LARGE SCALE GENOMIC DNA]</scope>
    <source>
        <strain evidence="3">DSM 19002 / CIP 109453 / HKI 454</strain>
    </source>
</reference>
<name>E5ALX3_MYCRK</name>
<evidence type="ECO:0000313" key="2">
    <source>
        <dbReference type="EMBL" id="CBW76144.1"/>
    </source>
</evidence>